<reference evidence="1 2" key="1">
    <citation type="journal article" date="2016" name="Mol. Biol. Evol.">
        <title>Comparative Genomics of Early-Diverging Mushroom-Forming Fungi Provides Insights into the Origins of Lignocellulose Decay Capabilities.</title>
        <authorList>
            <person name="Nagy L.G."/>
            <person name="Riley R."/>
            <person name="Tritt A."/>
            <person name="Adam C."/>
            <person name="Daum C."/>
            <person name="Floudas D."/>
            <person name="Sun H."/>
            <person name="Yadav J.S."/>
            <person name="Pangilinan J."/>
            <person name="Larsson K.H."/>
            <person name="Matsuura K."/>
            <person name="Barry K."/>
            <person name="Labutti K."/>
            <person name="Kuo R."/>
            <person name="Ohm R.A."/>
            <person name="Bhattacharya S.S."/>
            <person name="Shirouzu T."/>
            <person name="Yoshinaga Y."/>
            <person name="Martin F.M."/>
            <person name="Grigoriev I.V."/>
            <person name="Hibbett D.S."/>
        </authorList>
    </citation>
    <scope>NUCLEOTIDE SEQUENCE [LARGE SCALE GENOMIC DNA]</scope>
    <source>
        <strain evidence="1 2">TUFC12733</strain>
    </source>
</reference>
<evidence type="ECO:0000313" key="1">
    <source>
        <dbReference type="EMBL" id="KZO98236.1"/>
    </source>
</evidence>
<keyword evidence="2" id="KW-1185">Reference proteome</keyword>
<sequence>MPMRPCGLGPLSSGLPSLSPGLPHPPETALFADVNCLASAPCSRCRVKPGRVLRTWTRAAPALGLDRRRLSLPGQGKIEYGPPSCIPASANRRKRVRRRLGGAADTVLLLRADFYFGPGVWDNCPNSGDMTLQQRSATARRRGNCIPSFGARSR</sequence>
<protein>
    <submittedName>
        <fullName evidence="1">Uncharacterized protein</fullName>
    </submittedName>
</protein>
<dbReference type="Proteomes" id="UP000076738">
    <property type="component" value="Unassembled WGS sequence"/>
</dbReference>
<gene>
    <name evidence="1" type="ORF">CALVIDRAFT_37484</name>
</gene>
<dbReference type="EMBL" id="KV417276">
    <property type="protein sequence ID" value="KZO98236.1"/>
    <property type="molecule type" value="Genomic_DNA"/>
</dbReference>
<name>A0A167NYX6_CALVF</name>
<organism evidence="1 2">
    <name type="scientific">Calocera viscosa (strain TUFC12733)</name>
    <dbReference type="NCBI Taxonomy" id="1330018"/>
    <lineage>
        <taxon>Eukaryota</taxon>
        <taxon>Fungi</taxon>
        <taxon>Dikarya</taxon>
        <taxon>Basidiomycota</taxon>
        <taxon>Agaricomycotina</taxon>
        <taxon>Dacrymycetes</taxon>
        <taxon>Dacrymycetales</taxon>
        <taxon>Dacrymycetaceae</taxon>
        <taxon>Calocera</taxon>
    </lineage>
</organism>
<proteinExistence type="predicted"/>
<dbReference type="AlphaFoldDB" id="A0A167NYX6"/>
<evidence type="ECO:0000313" key="2">
    <source>
        <dbReference type="Proteomes" id="UP000076738"/>
    </source>
</evidence>
<accession>A0A167NYX6</accession>